<evidence type="ECO:0000313" key="3">
    <source>
        <dbReference type="Proteomes" id="UP000515277"/>
    </source>
</evidence>
<reference evidence="3" key="1">
    <citation type="journal article" date="2020" name="Microbiol. Resour. Announc.">
        <title>Complete genome sequences of four natural Pseudomonas isolates that catabolize a wide range of aromatic compounds relevant to lignin valorization.</title>
        <authorList>
            <person name="Hatmaker E.A."/>
            <person name="Presley G."/>
            <person name="Cannon O."/>
            <person name="Guss A.M."/>
            <person name="Elkins J.G."/>
        </authorList>
    </citation>
    <scope>NUCLEOTIDE SEQUENCE [LARGE SCALE GENOMIC DNA]</scope>
    <source>
        <strain evidence="3">H1F5C</strain>
    </source>
</reference>
<dbReference type="Proteomes" id="UP000515277">
    <property type="component" value="Chromosome"/>
</dbReference>
<dbReference type="SUPFAM" id="SSF56300">
    <property type="entry name" value="Metallo-dependent phosphatases"/>
    <property type="match status" value="1"/>
</dbReference>
<protein>
    <submittedName>
        <fullName evidence="2">Alkaline phosphatase family protein</fullName>
    </submittedName>
</protein>
<dbReference type="Gene3D" id="3.60.21.70">
    <property type="entry name" value="PhoD-like phosphatase"/>
    <property type="match status" value="1"/>
</dbReference>
<dbReference type="InterPro" id="IPR038607">
    <property type="entry name" value="PhoD-like_sf"/>
</dbReference>
<dbReference type="InterPro" id="IPR029052">
    <property type="entry name" value="Metallo-depent_PP-like"/>
</dbReference>
<dbReference type="Pfam" id="PF09423">
    <property type="entry name" value="PhoD"/>
    <property type="match status" value="1"/>
</dbReference>
<dbReference type="EMBL" id="CP060201">
    <property type="protein sequence ID" value="QNH78228.1"/>
    <property type="molecule type" value="Genomic_DNA"/>
</dbReference>
<feature type="domain" description="PhoD-like phosphatase metallophosphatase" evidence="1">
    <location>
        <begin position="235"/>
        <end position="506"/>
    </location>
</feature>
<dbReference type="PANTHER" id="PTHR37031">
    <property type="entry name" value="METALLOPHOSPHATASE BINDING DOMAIN PROTEIN"/>
    <property type="match status" value="1"/>
</dbReference>
<gene>
    <name evidence="2" type="ORF">GGI48_03300</name>
</gene>
<evidence type="ECO:0000313" key="2">
    <source>
        <dbReference type="EMBL" id="QNH78228.1"/>
    </source>
</evidence>
<sequence>MSLLGSDVPPAPTGCQGRSGRLVGRLGRARLCLHTPTKEQVTVSTLRTPSLGPIVGHTTDTSCRLWIAASDALDEKGVAEDIRTIGVIGVVSSNGRVAADNIFYFRLRREYHRTGTFNLGVDTSLWGSEAARKQLKPFELTPGTRYRVRMASLNVDDAGNNDDDVSSESVVQRLPDPGAWANDLNRTGADKMYVEAEFTTRASAVPGKASALSFLLGSCRYPGLLWKRKNSDTIFGPMLSEHADAQMVLMVGDQIYADLFNRLVPVGLADTFEEFEERYHSAFGSPNIRQLLAHMPTYMILDDHEIEDNWTQDRIRKDRDKRLLFNLAMGAYMSYQWSHGPRFADSYVHGRAMTGDDRYLQQLQTNQLFYDFSCGHYPFFVLDTRTQRFLDDVPDALDDNHLLGRPSLHPSEPGQLDRLCAWLRHMQEDRGNVPKFVVTSSVFVPNGVDTVGTDSDAVRHKNDSDSWSAFPTTRRAVLETLVEHQVQNVVFLSGDIHCSNISRLQFSAAGQGIKCYAVTSSAFYWPFPFADGDPAGYVHDSTAPQTQDSFALFDGTQSMDYQTWAFTQADNFARLDVKPDDAQLVVQFYGADGEPLVTRKQDDSVDNQAQRLQLEPW</sequence>
<dbReference type="PANTHER" id="PTHR37031:SF2">
    <property type="entry name" value="PHOD-LIKE PHOSPHATASE METALLOPHOSPHATASE DOMAIN-CONTAINING PROTEIN"/>
    <property type="match status" value="1"/>
</dbReference>
<evidence type="ECO:0000259" key="1">
    <source>
        <dbReference type="Pfam" id="PF09423"/>
    </source>
</evidence>
<proteinExistence type="predicted"/>
<organism evidence="2 3">
    <name type="scientific">Pseudomonas protegens</name>
    <dbReference type="NCBI Taxonomy" id="380021"/>
    <lineage>
        <taxon>Bacteria</taxon>
        <taxon>Pseudomonadati</taxon>
        <taxon>Pseudomonadota</taxon>
        <taxon>Gammaproteobacteria</taxon>
        <taxon>Pseudomonadales</taxon>
        <taxon>Pseudomonadaceae</taxon>
        <taxon>Pseudomonas</taxon>
    </lineage>
</organism>
<dbReference type="CDD" id="cd07389">
    <property type="entry name" value="MPP_PhoD"/>
    <property type="match status" value="1"/>
</dbReference>
<dbReference type="AlphaFoldDB" id="A0A7G7XE33"/>
<accession>A0A7G7XE33</accession>
<name>A0A7G7XE33_9PSED</name>
<dbReference type="InterPro" id="IPR018946">
    <property type="entry name" value="PhoD-like_MPP"/>
</dbReference>